<evidence type="ECO:0000256" key="4">
    <source>
        <dbReference type="ARBA" id="ARBA00022692"/>
    </source>
</evidence>
<reference evidence="10" key="1">
    <citation type="submission" date="2018-05" db="EMBL/GenBank/DDBJ databases">
        <authorList>
            <person name="Deangelis K."/>
            <person name="Huntemann M."/>
            <person name="Clum A."/>
            <person name="Pillay M."/>
            <person name="Palaniappan K."/>
            <person name="Varghese N."/>
            <person name="Mikhailova N."/>
            <person name="Stamatis D."/>
            <person name="Reddy T."/>
            <person name="Daum C."/>
            <person name="Shapiro N."/>
            <person name="Ivanova N."/>
            <person name="Kyrpides N."/>
            <person name="Woyke T."/>
        </authorList>
    </citation>
    <scope>NUCLEOTIDE SEQUENCE [LARGE SCALE GENOMIC DNA]</scope>
    <source>
        <strain evidence="10">GAS496</strain>
    </source>
</reference>
<feature type="transmembrane region" description="Helical" evidence="8">
    <location>
        <begin position="103"/>
        <end position="125"/>
    </location>
</feature>
<evidence type="ECO:0000256" key="3">
    <source>
        <dbReference type="ARBA" id="ARBA00022448"/>
    </source>
</evidence>
<evidence type="ECO:0000256" key="1">
    <source>
        <dbReference type="ARBA" id="ARBA00004141"/>
    </source>
</evidence>
<gene>
    <name evidence="9" type="ORF">C8E89_106132</name>
</gene>
<organism evidence="9 10">
    <name type="scientific">Mycolicibacterium moriokaense</name>
    <dbReference type="NCBI Taxonomy" id="39691"/>
    <lineage>
        <taxon>Bacteria</taxon>
        <taxon>Bacillati</taxon>
        <taxon>Actinomycetota</taxon>
        <taxon>Actinomycetes</taxon>
        <taxon>Mycobacteriales</taxon>
        <taxon>Mycobacteriaceae</taxon>
        <taxon>Mycolicibacterium</taxon>
    </lineage>
</organism>
<keyword evidence="10" id="KW-1185">Reference proteome</keyword>
<keyword evidence="3 7" id="KW-0813">Transport</keyword>
<keyword evidence="4 8" id="KW-0812">Transmembrane</keyword>
<accession>A0A318HLG4</accession>
<evidence type="ECO:0000313" key="10">
    <source>
        <dbReference type="Proteomes" id="UP000247781"/>
    </source>
</evidence>
<evidence type="ECO:0000313" key="9">
    <source>
        <dbReference type="EMBL" id="PXX09206.1"/>
    </source>
</evidence>
<feature type="transmembrane region" description="Helical" evidence="8">
    <location>
        <begin position="245"/>
        <end position="266"/>
    </location>
</feature>
<keyword evidence="6 7" id="KW-0472">Membrane</keyword>
<dbReference type="Proteomes" id="UP000247781">
    <property type="component" value="Unassembled WGS sequence"/>
</dbReference>
<dbReference type="PIRSF" id="PIRSF002744">
    <property type="entry name" value="Pur-cyt_permease"/>
    <property type="match status" value="1"/>
</dbReference>
<dbReference type="PANTHER" id="PTHR31806:SF1">
    <property type="entry name" value="PURINE-CYTOSINE PERMEASE FCY2-RELATED"/>
    <property type="match status" value="1"/>
</dbReference>
<evidence type="ECO:0000256" key="8">
    <source>
        <dbReference type="SAM" id="Phobius"/>
    </source>
</evidence>
<evidence type="ECO:0000256" key="5">
    <source>
        <dbReference type="ARBA" id="ARBA00022989"/>
    </source>
</evidence>
<name>A0A318HLG4_9MYCO</name>
<dbReference type="PANTHER" id="PTHR31806">
    <property type="entry name" value="PURINE-CYTOSINE PERMEASE FCY2-RELATED"/>
    <property type="match status" value="1"/>
</dbReference>
<feature type="transmembrane region" description="Helical" evidence="8">
    <location>
        <begin position="328"/>
        <end position="348"/>
    </location>
</feature>
<dbReference type="CDD" id="cd11484">
    <property type="entry name" value="SLC-NCS1sbd_CobB-like"/>
    <property type="match status" value="1"/>
</dbReference>
<comment type="similarity">
    <text evidence="2 7">Belongs to the purine-cytosine permease (2.A.39) family.</text>
</comment>
<dbReference type="InterPro" id="IPR001248">
    <property type="entry name" value="Pur-cyt_permease"/>
</dbReference>
<evidence type="ECO:0000256" key="6">
    <source>
        <dbReference type="ARBA" id="ARBA00023136"/>
    </source>
</evidence>
<dbReference type="GO" id="GO:0022857">
    <property type="term" value="F:transmembrane transporter activity"/>
    <property type="evidence" value="ECO:0007669"/>
    <property type="project" value="InterPro"/>
</dbReference>
<comment type="caution">
    <text evidence="9">The sequence shown here is derived from an EMBL/GenBank/DDBJ whole genome shotgun (WGS) entry which is preliminary data.</text>
</comment>
<dbReference type="EMBL" id="QJJU01000006">
    <property type="protein sequence ID" value="PXX09206.1"/>
    <property type="molecule type" value="Genomic_DNA"/>
</dbReference>
<dbReference type="AlphaFoldDB" id="A0A318HLG4"/>
<comment type="subcellular location">
    <subcellularLocation>
        <location evidence="1">Membrane</location>
        <topology evidence="1">Multi-pass membrane protein</topology>
    </subcellularLocation>
</comment>
<protein>
    <submittedName>
        <fullName evidence="9">Purine-cytosine permease-like protein</fullName>
    </submittedName>
</protein>
<sequence>MSTETSPPTSGRIAGVEVRSIDYVPLNERHGKVWSQGPLWFMSNAQIATLAVGTFSITGGGNLIWSMLAIIGGVLFGTFFMAFHSAQGPQLGLPQMIQSRPQFGYVGALLVWAFAYLQYAGFNIFNTILAGDALNSTIHGPSKMWIVVATVVAAVVALVGYDLIHGVERWLTAGFLVIFGLLTIGICTLNYPAGSFDLGGFKWTPFLIQFGAVAGYQISWAIYVSDYSRYLPPSVTVRLTFLWTYWGSALGAIWLMCLGAALAAWAGAKFDTIASIKEAGDHVFSGFGAIALVFSTLGLISVTALNMYGGSLTLISAIDSFKKIRPTATLRILTIGFTAVLSLIPALLIGENFLTNFEDFLLLVLYLFIPWTAVNLVDYYVVRRGHYAIAEIFNPRGLYGRWGWRGITSYLVGFAAMLPFLSTSKYTGFVAAALNGADISMFVGLPVAGILYWVLAKSIDVEGETRIAKAEAAELERLAHAHQRPEEHLGDVTG</sequence>
<feature type="transmembrane region" description="Helical" evidence="8">
    <location>
        <begin position="360"/>
        <end position="381"/>
    </location>
</feature>
<feature type="transmembrane region" description="Helical" evidence="8">
    <location>
        <begin position="402"/>
        <end position="422"/>
    </location>
</feature>
<feature type="transmembrane region" description="Helical" evidence="8">
    <location>
        <begin position="428"/>
        <end position="455"/>
    </location>
</feature>
<feature type="transmembrane region" description="Helical" evidence="8">
    <location>
        <begin position="171"/>
        <end position="191"/>
    </location>
</feature>
<feature type="transmembrane region" description="Helical" evidence="8">
    <location>
        <begin position="286"/>
        <end position="308"/>
    </location>
</feature>
<reference evidence="9 10" key="2">
    <citation type="submission" date="2018-06" db="EMBL/GenBank/DDBJ databases">
        <title>Sequencing of bacterial isolates from soil warming experiment in Harvard Forest, Massachusetts, USA.</title>
        <authorList>
            <person name="Deangelis K.PhD."/>
        </authorList>
    </citation>
    <scope>NUCLEOTIDE SEQUENCE [LARGE SCALE GENOMIC DNA]</scope>
    <source>
        <strain evidence="9 10">GAS496</strain>
    </source>
</reference>
<dbReference type="InterPro" id="IPR026030">
    <property type="entry name" value="Pur-cyt_permease_Fcy2/21/22"/>
</dbReference>
<evidence type="ECO:0000256" key="2">
    <source>
        <dbReference type="ARBA" id="ARBA00008974"/>
    </source>
</evidence>
<dbReference type="RefSeq" id="WP_181428181.1">
    <property type="nucleotide sequence ID" value="NZ_QJJU01000006.1"/>
</dbReference>
<keyword evidence="5 8" id="KW-1133">Transmembrane helix</keyword>
<dbReference type="Pfam" id="PF02133">
    <property type="entry name" value="Transp_cyt_pur"/>
    <property type="match status" value="1"/>
</dbReference>
<proteinExistence type="inferred from homology"/>
<feature type="transmembrane region" description="Helical" evidence="8">
    <location>
        <begin position="203"/>
        <end position="224"/>
    </location>
</feature>
<dbReference type="Gene3D" id="1.10.4160.10">
    <property type="entry name" value="Hydantoin permease"/>
    <property type="match status" value="1"/>
</dbReference>
<dbReference type="GO" id="GO:0005886">
    <property type="term" value="C:plasma membrane"/>
    <property type="evidence" value="ECO:0007669"/>
    <property type="project" value="TreeGrafter"/>
</dbReference>
<evidence type="ECO:0000256" key="7">
    <source>
        <dbReference type="PIRNR" id="PIRNR002744"/>
    </source>
</evidence>
<feature type="transmembrane region" description="Helical" evidence="8">
    <location>
        <begin position="145"/>
        <end position="164"/>
    </location>
</feature>
<feature type="transmembrane region" description="Helical" evidence="8">
    <location>
        <begin position="63"/>
        <end position="83"/>
    </location>
</feature>